<dbReference type="InterPro" id="IPR050861">
    <property type="entry name" value="Dihydroxyacetone_Kinase"/>
</dbReference>
<dbReference type="InterPro" id="IPR004006">
    <property type="entry name" value="DhaK_dom"/>
</dbReference>
<dbReference type="PANTHER" id="PTHR28629:SF4">
    <property type="entry name" value="TRIOKINASE_FMN CYCLASE"/>
    <property type="match status" value="1"/>
</dbReference>
<gene>
    <name evidence="3" type="ORF">IHE55_29245</name>
</gene>
<name>A0ABS0NTZ5_9ACTN</name>
<keyword evidence="3" id="KW-0418">Kinase</keyword>
<feature type="region of interest" description="Disordered" evidence="1">
    <location>
        <begin position="327"/>
        <end position="367"/>
    </location>
</feature>
<evidence type="ECO:0000259" key="2">
    <source>
        <dbReference type="PROSITE" id="PS51481"/>
    </source>
</evidence>
<dbReference type="RefSeq" id="WP_197992438.1">
    <property type="nucleotide sequence ID" value="NZ_JACYXC010000002.1"/>
</dbReference>
<dbReference type="GO" id="GO:0016301">
    <property type="term" value="F:kinase activity"/>
    <property type="evidence" value="ECO:0007669"/>
    <property type="project" value="UniProtKB-KW"/>
</dbReference>
<dbReference type="SUPFAM" id="SSF82549">
    <property type="entry name" value="DAK1/DegV-like"/>
    <property type="match status" value="1"/>
</dbReference>
<feature type="domain" description="DhaK" evidence="2">
    <location>
        <begin position="8"/>
        <end position="330"/>
    </location>
</feature>
<protein>
    <submittedName>
        <fullName evidence="3">Dihydroxyacetone kinase subunit DhaK</fullName>
    </submittedName>
</protein>
<dbReference type="Gene3D" id="3.40.50.10440">
    <property type="entry name" value="Dihydroxyacetone kinase, domain 1"/>
    <property type="match status" value="1"/>
</dbReference>
<keyword evidence="3" id="KW-0808">Transferase</keyword>
<dbReference type="Gene3D" id="3.30.1180.20">
    <property type="entry name" value="Dihydroxyacetone kinase, domain 2"/>
    <property type="match status" value="1"/>
</dbReference>
<dbReference type="PANTHER" id="PTHR28629">
    <property type="entry name" value="TRIOKINASE/FMN CYCLASE"/>
    <property type="match status" value="1"/>
</dbReference>
<comment type="caution">
    <text evidence="3">The sequence shown here is derived from an EMBL/GenBank/DDBJ whole genome shotgun (WGS) entry which is preliminary data.</text>
</comment>
<dbReference type="Pfam" id="PF02733">
    <property type="entry name" value="Dak1"/>
    <property type="match status" value="1"/>
</dbReference>
<evidence type="ECO:0000313" key="4">
    <source>
        <dbReference type="Proteomes" id="UP000807371"/>
    </source>
</evidence>
<proteinExistence type="predicted"/>
<accession>A0ABS0NTZ5</accession>
<evidence type="ECO:0000313" key="3">
    <source>
        <dbReference type="EMBL" id="MBH5338648.1"/>
    </source>
</evidence>
<sequence length="367" mass="38400">MALYFANAPDSLVRDALAGYAQAHRGAVVYDAEHGFVRTVRSSPTRRVGLLSGGGSGHEPLHIGFVGEGMLDAACPGLVFASPHNRQVFEASCAVAREDGVLHIVKNYTGDKINFGIAAERLAHRGIRCARVLVDDDLASDSGSVAVGRRGTGATVLIEKILGAAADRGRDLDSLAALGASLAERSRSIAVASGAHTVPTTGRPAFELGPGLLEFGVGLHGERADRSVRQEPLTDLVTRMTEAIGASAGLVRGSWLIALVNGLGSTTRLELYAILHELTEALERHGVVLVRSLVGDFATSLDMRGFSITLLAADPEVVELFDAPASAPAWPGGGDRRQELPSWNSTGRSPAAGYSASRTLFPPLSPS</sequence>
<dbReference type="PROSITE" id="PS51481">
    <property type="entry name" value="DHAK"/>
    <property type="match status" value="1"/>
</dbReference>
<organism evidence="3 4">
    <name type="scientific">Streptomyces pactum</name>
    <dbReference type="NCBI Taxonomy" id="68249"/>
    <lineage>
        <taxon>Bacteria</taxon>
        <taxon>Bacillati</taxon>
        <taxon>Actinomycetota</taxon>
        <taxon>Actinomycetes</taxon>
        <taxon>Kitasatosporales</taxon>
        <taxon>Streptomycetaceae</taxon>
        <taxon>Streptomyces</taxon>
    </lineage>
</organism>
<evidence type="ECO:0000256" key="1">
    <source>
        <dbReference type="SAM" id="MobiDB-lite"/>
    </source>
</evidence>
<dbReference type="EMBL" id="JACYXC010000002">
    <property type="protein sequence ID" value="MBH5338648.1"/>
    <property type="molecule type" value="Genomic_DNA"/>
</dbReference>
<dbReference type="Proteomes" id="UP000807371">
    <property type="component" value="Unassembled WGS sequence"/>
</dbReference>
<keyword evidence="4" id="KW-1185">Reference proteome</keyword>
<reference evidence="3 4" key="1">
    <citation type="submission" date="2020-09" db="EMBL/GenBank/DDBJ databases">
        <title>Biosynthesis of the nuclear factor of activated T cells inhibitor NFAT-133 and its congeners in Streptomyces pactum.</title>
        <authorList>
            <person name="Zhou W."/>
            <person name="Posri P."/>
            <person name="Abugrain M.E."/>
            <person name="Weisberg A.J."/>
            <person name="Chang J.H."/>
            <person name="Mahmud T."/>
        </authorList>
    </citation>
    <scope>NUCLEOTIDE SEQUENCE [LARGE SCALE GENOMIC DNA]</scope>
    <source>
        <strain evidence="3 4">ATCC 27456</strain>
    </source>
</reference>